<sequence length="462" mass="50070">MKQSIFVFIVLFLLMVTAVEGKEKKKAEGYDLTEVELLDLETAQRIALHDNPGIGAAQARLQQAKAALQQAVAADKPSVDVSAATGLGWYPDSTYDSVVLSDASADQNYEVGSLTLQASWTVFDGYARKFQQEQAQYGVQTSGASKRNTQRLLVSAVADAFFAAQQALAAIEIGTANKAFYEQQLEDTESRLEVGSGSLSDVLNIKVQLNSAKNSLLTSERDYKAARYALAALLGLSDSVLPETVKLAELDKDCDISVGESLADKDKLVTEALQARPDLLSLDMQIKGADSSVEQAKAGDWPTVQLISQLEGSTTDGLAPVGEDFGAYLGVSLSWNLYSGGAVDAAVLEAREAKREAKYSYTELRNSIAREVQQAIVHLSAAREQVRLQRETVELVEENRKLAKSEYEAGSASLVRLNEAQRDLTATYAGLIQALVSYQQARHQLLAAVGRNLEPFSFVDEL</sequence>
<dbReference type="Gene3D" id="1.20.1600.10">
    <property type="entry name" value="Outer membrane efflux proteins (OEP)"/>
    <property type="match status" value="1"/>
</dbReference>
<protein>
    <submittedName>
        <fullName evidence="8">TolC family protein</fullName>
    </submittedName>
</protein>
<organism evidence="8">
    <name type="scientific">Candidatus Electrothrix aestuarii</name>
    <dbReference type="NCBI Taxonomy" id="3062594"/>
    <lineage>
        <taxon>Bacteria</taxon>
        <taxon>Pseudomonadati</taxon>
        <taxon>Thermodesulfobacteriota</taxon>
        <taxon>Desulfobulbia</taxon>
        <taxon>Desulfobulbales</taxon>
        <taxon>Desulfobulbaceae</taxon>
        <taxon>Candidatus Electrothrix</taxon>
    </lineage>
</organism>
<proteinExistence type="inferred from homology"/>
<dbReference type="Pfam" id="PF02321">
    <property type="entry name" value="OEP"/>
    <property type="match status" value="2"/>
</dbReference>
<evidence type="ECO:0000256" key="5">
    <source>
        <dbReference type="ARBA" id="ARBA00022692"/>
    </source>
</evidence>
<keyword evidence="4" id="KW-1134">Transmembrane beta strand</keyword>
<dbReference type="GO" id="GO:1990281">
    <property type="term" value="C:efflux pump complex"/>
    <property type="evidence" value="ECO:0007669"/>
    <property type="project" value="TreeGrafter"/>
</dbReference>
<dbReference type="PANTHER" id="PTHR30026:SF20">
    <property type="entry name" value="OUTER MEMBRANE PROTEIN TOLC"/>
    <property type="match status" value="1"/>
</dbReference>
<dbReference type="InterPro" id="IPR003423">
    <property type="entry name" value="OMP_efflux"/>
</dbReference>
<dbReference type="EMBL" id="CP159373">
    <property type="protein sequence ID" value="XCN73084.1"/>
    <property type="molecule type" value="Genomic_DNA"/>
</dbReference>
<accession>A0AAU8LV45</accession>
<gene>
    <name evidence="8" type="ORF">Q3M24_22910</name>
</gene>
<evidence type="ECO:0000256" key="6">
    <source>
        <dbReference type="ARBA" id="ARBA00023136"/>
    </source>
</evidence>
<name>A0AAU8LV45_9BACT</name>
<dbReference type="SUPFAM" id="SSF56954">
    <property type="entry name" value="Outer membrane efflux proteins (OEP)"/>
    <property type="match status" value="1"/>
</dbReference>
<comment type="similarity">
    <text evidence="2">Belongs to the outer membrane factor (OMF) (TC 1.B.17) family.</text>
</comment>
<reference evidence="8" key="2">
    <citation type="submission" date="2024-06" db="EMBL/GenBank/DDBJ databases">
        <authorList>
            <person name="Plum-Jensen L.E."/>
            <person name="Schramm A."/>
            <person name="Marshall I.P.G."/>
        </authorList>
    </citation>
    <scope>NUCLEOTIDE SEQUENCE</scope>
    <source>
        <strain evidence="8">Rat1</strain>
    </source>
</reference>
<keyword evidence="5" id="KW-0812">Transmembrane</keyword>
<evidence type="ECO:0000256" key="1">
    <source>
        <dbReference type="ARBA" id="ARBA00004442"/>
    </source>
</evidence>
<evidence type="ECO:0000256" key="3">
    <source>
        <dbReference type="ARBA" id="ARBA00022448"/>
    </source>
</evidence>
<dbReference type="PANTHER" id="PTHR30026">
    <property type="entry name" value="OUTER MEMBRANE PROTEIN TOLC"/>
    <property type="match status" value="1"/>
</dbReference>
<dbReference type="InterPro" id="IPR051906">
    <property type="entry name" value="TolC-like"/>
</dbReference>
<evidence type="ECO:0000256" key="2">
    <source>
        <dbReference type="ARBA" id="ARBA00007613"/>
    </source>
</evidence>
<reference evidence="8" key="1">
    <citation type="journal article" date="2024" name="Syst. Appl. Microbiol.">
        <title>First single-strain enrichments of Electrothrix cable bacteria, description of E. aestuarii sp. nov. and E. rattekaaiensis sp. nov., and proposal of a cable bacteria taxonomy following the rules of the SeqCode.</title>
        <authorList>
            <person name="Plum-Jensen L.E."/>
            <person name="Schramm A."/>
            <person name="Marshall I.P.G."/>
        </authorList>
    </citation>
    <scope>NUCLEOTIDE SEQUENCE</scope>
    <source>
        <strain evidence="8">Rat1</strain>
    </source>
</reference>
<dbReference type="KEGG" id="eaj:Q3M24_22910"/>
<dbReference type="AlphaFoldDB" id="A0AAU8LV45"/>
<dbReference type="GO" id="GO:0015562">
    <property type="term" value="F:efflux transmembrane transporter activity"/>
    <property type="evidence" value="ECO:0007669"/>
    <property type="project" value="InterPro"/>
</dbReference>
<keyword evidence="7" id="KW-0998">Cell outer membrane</keyword>
<comment type="subcellular location">
    <subcellularLocation>
        <location evidence="1">Cell outer membrane</location>
    </subcellularLocation>
</comment>
<keyword evidence="6" id="KW-0472">Membrane</keyword>
<dbReference type="GO" id="GO:0009279">
    <property type="term" value="C:cell outer membrane"/>
    <property type="evidence" value="ECO:0007669"/>
    <property type="project" value="UniProtKB-SubCell"/>
</dbReference>
<dbReference type="GO" id="GO:0015288">
    <property type="term" value="F:porin activity"/>
    <property type="evidence" value="ECO:0007669"/>
    <property type="project" value="TreeGrafter"/>
</dbReference>
<evidence type="ECO:0000256" key="4">
    <source>
        <dbReference type="ARBA" id="ARBA00022452"/>
    </source>
</evidence>
<keyword evidence="3" id="KW-0813">Transport</keyword>
<evidence type="ECO:0000313" key="8">
    <source>
        <dbReference type="EMBL" id="XCN73084.1"/>
    </source>
</evidence>
<evidence type="ECO:0000256" key="7">
    <source>
        <dbReference type="ARBA" id="ARBA00023237"/>
    </source>
</evidence>